<evidence type="ECO:0000313" key="2">
    <source>
        <dbReference type="EMBL" id="KAK8741015.1"/>
    </source>
</evidence>
<name>A0AAW0X977_CHEQU</name>
<comment type="caution">
    <text evidence="2">The sequence shown here is derived from an EMBL/GenBank/DDBJ whole genome shotgun (WGS) entry which is preliminary data.</text>
</comment>
<feature type="region of interest" description="Disordered" evidence="1">
    <location>
        <begin position="152"/>
        <end position="173"/>
    </location>
</feature>
<organism evidence="2 3">
    <name type="scientific">Cherax quadricarinatus</name>
    <name type="common">Australian red claw crayfish</name>
    <dbReference type="NCBI Taxonomy" id="27406"/>
    <lineage>
        <taxon>Eukaryota</taxon>
        <taxon>Metazoa</taxon>
        <taxon>Ecdysozoa</taxon>
        <taxon>Arthropoda</taxon>
        <taxon>Crustacea</taxon>
        <taxon>Multicrustacea</taxon>
        <taxon>Malacostraca</taxon>
        <taxon>Eumalacostraca</taxon>
        <taxon>Eucarida</taxon>
        <taxon>Decapoda</taxon>
        <taxon>Pleocyemata</taxon>
        <taxon>Astacidea</taxon>
        <taxon>Parastacoidea</taxon>
        <taxon>Parastacidae</taxon>
        <taxon>Cherax</taxon>
    </lineage>
</organism>
<feature type="compositionally biased region" description="Pro residues" evidence="1">
    <location>
        <begin position="319"/>
        <end position="333"/>
    </location>
</feature>
<gene>
    <name evidence="2" type="ORF">OTU49_002449</name>
</gene>
<feature type="compositionally biased region" description="Polar residues" evidence="1">
    <location>
        <begin position="301"/>
        <end position="314"/>
    </location>
</feature>
<feature type="non-terminal residue" evidence="2">
    <location>
        <position position="333"/>
    </location>
</feature>
<dbReference type="Proteomes" id="UP001445076">
    <property type="component" value="Unassembled WGS sequence"/>
</dbReference>
<evidence type="ECO:0000313" key="3">
    <source>
        <dbReference type="Proteomes" id="UP001445076"/>
    </source>
</evidence>
<protein>
    <submittedName>
        <fullName evidence="2">Uncharacterized protein</fullName>
    </submittedName>
</protein>
<dbReference type="AlphaFoldDB" id="A0AAW0X977"/>
<accession>A0AAW0X977</accession>
<reference evidence="2 3" key="1">
    <citation type="journal article" date="2024" name="BMC Genomics">
        <title>Genome assembly of redclaw crayfish (Cherax quadricarinatus) provides insights into its immune adaptation and hypoxia tolerance.</title>
        <authorList>
            <person name="Liu Z."/>
            <person name="Zheng J."/>
            <person name="Li H."/>
            <person name="Fang K."/>
            <person name="Wang S."/>
            <person name="He J."/>
            <person name="Zhou D."/>
            <person name="Weng S."/>
            <person name="Chi M."/>
            <person name="Gu Z."/>
            <person name="He J."/>
            <person name="Li F."/>
            <person name="Wang M."/>
        </authorList>
    </citation>
    <scope>NUCLEOTIDE SEQUENCE [LARGE SCALE GENOMIC DNA]</scope>
    <source>
        <strain evidence="2">ZL_2023a</strain>
    </source>
</reference>
<dbReference type="EMBL" id="JARKIK010000031">
    <property type="protein sequence ID" value="KAK8741015.1"/>
    <property type="molecule type" value="Genomic_DNA"/>
</dbReference>
<sequence>MTDHHRISRVGLLDPAREGPFSLDAALLLRHLPPTPAVNRVTASGSGGGGGGGGFDNVGFDLESLGEVKAGCRRPLMSVQGRTLFPEEHVLSSLCRQPKSLPPTPVLSTHAHRSSLSQQAKLGGSVSVIQVSDDNTTHNVVFTSDQTRHAADKCRKGNTGGKTEKKDVGDAGKVEERTETVNVQFKSVGVEGSPCGTPQKTSASKKTACGKEVCGGERGSVRETMVEAGGGTRPSAATSVSVAGTTRMPASARVSRSGAPTSSVSSVVFCAAPTPAPTVSALTKVSSVRIVPTPTPTPTPSISGHDTPTHQARGSQPAAPRPAPRPPRPGLAR</sequence>
<feature type="compositionally biased region" description="Basic and acidic residues" evidence="1">
    <location>
        <begin position="162"/>
        <end position="173"/>
    </location>
</feature>
<proteinExistence type="predicted"/>
<feature type="region of interest" description="Disordered" evidence="1">
    <location>
        <begin position="285"/>
        <end position="333"/>
    </location>
</feature>
<evidence type="ECO:0000256" key="1">
    <source>
        <dbReference type="SAM" id="MobiDB-lite"/>
    </source>
</evidence>
<keyword evidence="3" id="KW-1185">Reference proteome</keyword>